<feature type="region of interest" description="Disordered" evidence="1">
    <location>
        <begin position="444"/>
        <end position="471"/>
    </location>
</feature>
<dbReference type="Pfam" id="PF05133">
    <property type="entry name" value="SPP1_portal"/>
    <property type="match status" value="1"/>
</dbReference>
<dbReference type="NCBIfam" id="TIGR01538">
    <property type="entry name" value="portal_SPP1"/>
    <property type="match status" value="1"/>
</dbReference>
<sequence length="471" mass="53289">MAIKIDRELAGDINNPSLELIAYVIKEHKKDIPRLQMLFDYYDGKPHKIGKDVTDTPHDRGEVYVNNAKYVTDNMVGFTVGSPISYAAAKGKNIDPIIDAFNLMKIKKHDKELEKDLSVFGIGYELHYLSVKPGTALETVLKITKIDPRGIILVVDDTVDNNKLFAVRFIEKFDLKGKRTGFMVEVYTSKFVIYYFTKSLNMKDAVISKTKPHYYGDVPVVEYRNNEEKQGDYEQQLSQIDGYNKLQTDRIKDKENFVKAIMILYGFSLPEEKPEEVNGSLVIQDAPVKSEGASAEYLTNTFQESEVQVLAKALIDDFHKTSYVPDLNDEKFGGNISGEAMKYKLLGLLLALATKIGYFEDGLVQRLKLTENMLRVKAQKVDAEGAKITFKPNLPINRKDVIDQIKESQEFVPLLISLGWLDDIDDPKEAIELLNEQKEENIKLAQKAAGVQSEDSHSDLDDPPEEGEEND</sequence>
<dbReference type="STRING" id="317735.RU98_GL002173"/>
<dbReference type="AlphaFoldDB" id="R3TW20"/>
<proteinExistence type="predicted"/>
<evidence type="ECO:0000313" key="3">
    <source>
        <dbReference type="Proteomes" id="UP000013840"/>
    </source>
</evidence>
<organism evidence="2 3">
    <name type="scientific">Enterococcus caccae ATCC BAA-1240</name>
    <dbReference type="NCBI Taxonomy" id="1158612"/>
    <lineage>
        <taxon>Bacteria</taxon>
        <taxon>Bacillati</taxon>
        <taxon>Bacillota</taxon>
        <taxon>Bacilli</taxon>
        <taxon>Lactobacillales</taxon>
        <taxon>Enterococcaceae</taxon>
        <taxon>Enterococcus</taxon>
    </lineage>
</organism>
<dbReference type="Proteomes" id="UP000013840">
    <property type="component" value="Unassembled WGS sequence"/>
</dbReference>
<feature type="compositionally biased region" description="Acidic residues" evidence="1">
    <location>
        <begin position="461"/>
        <end position="471"/>
    </location>
</feature>
<dbReference type="RefSeq" id="WP_010771733.1">
    <property type="nucleotide sequence ID" value="NZ_KB946333.1"/>
</dbReference>
<reference evidence="2 3" key="1">
    <citation type="submission" date="2013-02" db="EMBL/GenBank/DDBJ databases">
        <title>The Genome Sequence of Enterococcus caccae BAA-1240.</title>
        <authorList>
            <consortium name="The Broad Institute Genome Sequencing Platform"/>
            <consortium name="The Broad Institute Genome Sequencing Center for Infectious Disease"/>
            <person name="Earl A.M."/>
            <person name="Gilmore M.S."/>
            <person name="Lebreton F."/>
            <person name="Walker B."/>
            <person name="Young S.K."/>
            <person name="Zeng Q."/>
            <person name="Gargeya S."/>
            <person name="Fitzgerald M."/>
            <person name="Haas B."/>
            <person name="Abouelleil A."/>
            <person name="Alvarado L."/>
            <person name="Arachchi H.M."/>
            <person name="Berlin A.M."/>
            <person name="Chapman S.B."/>
            <person name="Dewar J."/>
            <person name="Goldberg J."/>
            <person name="Griggs A."/>
            <person name="Gujja S."/>
            <person name="Hansen M."/>
            <person name="Howarth C."/>
            <person name="Imamovic A."/>
            <person name="Larimer J."/>
            <person name="McCowan C."/>
            <person name="Murphy C."/>
            <person name="Neiman D."/>
            <person name="Pearson M."/>
            <person name="Priest M."/>
            <person name="Roberts A."/>
            <person name="Saif S."/>
            <person name="Shea T."/>
            <person name="Sisk P."/>
            <person name="Sykes S."/>
            <person name="Wortman J."/>
            <person name="Nusbaum C."/>
            <person name="Birren B."/>
        </authorList>
    </citation>
    <scope>NUCLEOTIDE SEQUENCE [LARGE SCALE GENOMIC DNA]</scope>
    <source>
        <strain evidence="2 3">ATCC BAA-1240</strain>
    </source>
</reference>
<comment type="caution">
    <text evidence="2">The sequence shown here is derived from an EMBL/GenBank/DDBJ whole genome shotgun (WGS) entry which is preliminary data.</text>
</comment>
<evidence type="ECO:0000256" key="1">
    <source>
        <dbReference type="SAM" id="MobiDB-lite"/>
    </source>
</evidence>
<name>R3TW20_9ENTE</name>
<keyword evidence="3" id="KW-1185">Reference proteome</keyword>
<dbReference type="InterPro" id="IPR021145">
    <property type="entry name" value="Portal_protein_SPP1_Gp6-like"/>
</dbReference>
<accession>R3TW20</accession>
<dbReference type="InterPro" id="IPR006428">
    <property type="entry name" value="Portal_SPP1-type"/>
</dbReference>
<dbReference type="eggNOG" id="ENOG502Z7Z6">
    <property type="taxonomic scope" value="Bacteria"/>
</dbReference>
<dbReference type="PATRIC" id="fig|1158612.3.peg.1592"/>
<evidence type="ECO:0000313" key="2">
    <source>
        <dbReference type="EMBL" id="EOL45809.1"/>
    </source>
</evidence>
<protein>
    <submittedName>
        <fullName evidence="2">SPP1 family phage portal protein</fullName>
    </submittedName>
</protein>
<dbReference type="OrthoDB" id="3189403at2"/>
<dbReference type="EMBL" id="AJAU01000017">
    <property type="protein sequence ID" value="EOL45809.1"/>
    <property type="molecule type" value="Genomic_DNA"/>
</dbReference>
<gene>
    <name evidence="2" type="ORF">UC7_01606</name>
</gene>